<name>A0AA36Y4U1_9FIRM</name>
<feature type="repeat" description="Cell wall-binding" evidence="2">
    <location>
        <begin position="259"/>
        <end position="278"/>
    </location>
</feature>
<evidence type="ECO:0008006" key="6">
    <source>
        <dbReference type="Google" id="ProtNLM"/>
    </source>
</evidence>
<dbReference type="Proteomes" id="UP000018466">
    <property type="component" value="Unassembled WGS sequence"/>
</dbReference>
<gene>
    <name evidence="4" type="ORF">HMPREF9623_01415</name>
</gene>
<comment type="caution">
    <text evidence="4">The sequence shown here is derived from an EMBL/GenBank/DDBJ whole genome shotgun (WGS) entry which is preliminary data.</text>
</comment>
<evidence type="ECO:0000256" key="2">
    <source>
        <dbReference type="PROSITE-ProRule" id="PRU00591"/>
    </source>
</evidence>
<dbReference type="Pfam" id="PF19127">
    <property type="entry name" value="Choline_bind_3"/>
    <property type="match status" value="1"/>
</dbReference>
<dbReference type="Gene3D" id="2.10.270.10">
    <property type="entry name" value="Cholin Binding"/>
    <property type="match status" value="1"/>
</dbReference>
<dbReference type="SUPFAM" id="SSF69360">
    <property type="entry name" value="Cell wall binding repeat"/>
    <property type="match status" value="1"/>
</dbReference>
<accession>A0AA36Y4U1</accession>
<sequence length="324" mass="35736">MKHVVKGTVLAGALMLFTAAFGMTAYADKAINNVGIKVTGTINAGSLIGDERLEIKPQGSRYTVNHYEVLNEGPSWKETDVPDIKIHLQAEDGYYFRVNAASQVRIDGAEYVTATREDNAYALIVEVKLPSLARQASSINEANLTNTTASWTESLGAGSYETKWKRDGKTIGVVRTVQGTSHDVSSFFTKAGVYSFQVRGVSAQNPDFRGPWTESNDIVVTEEMASAQRAKNAAAESAGTWEANGDKWSFQLPDGSYVKSAWRKINNEWYVFDANGYVITGWFKDGDKWYYLDESGKMLHNRVTPDGYQLDINGVWVAPLAKAQ</sequence>
<evidence type="ECO:0000256" key="3">
    <source>
        <dbReference type="SAM" id="SignalP"/>
    </source>
</evidence>
<keyword evidence="1" id="KW-0677">Repeat</keyword>
<organism evidence="4 5">
    <name type="scientific">Stomatobaculum longum</name>
    <dbReference type="NCBI Taxonomy" id="796942"/>
    <lineage>
        <taxon>Bacteria</taxon>
        <taxon>Bacillati</taxon>
        <taxon>Bacillota</taxon>
        <taxon>Clostridia</taxon>
        <taxon>Lachnospirales</taxon>
        <taxon>Lachnospiraceae</taxon>
        <taxon>Stomatobaculum</taxon>
    </lineage>
</organism>
<dbReference type="GeneID" id="86941159"/>
<dbReference type="RefSeq" id="WP_009533247.1">
    <property type="nucleotide sequence ID" value="NZ_JH590863.1"/>
</dbReference>
<dbReference type="PROSITE" id="PS51170">
    <property type="entry name" value="CW"/>
    <property type="match status" value="2"/>
</dbReference>
<evidence type="ECO:0000313" key="4">
    <source>
        <dbReference type="EMBL" id="EHO16716.1"/>
    </source>
</evidence>
<dbReference type="EMBL" id="AGEL01000007">
    <property type="protein sequence ID" value="EHO16716.1"/>
    <property type="molecule type" value="Genomic_DNA"/>
</dbReference>
<protein>
    <recommendedName>
        <fullName evidence="6">Cell wall-binding repeat protein</fullName>
    </recommendedName>
</protein>
<evidence type="ECO:0000256" key="1">
    <source>
        <dbReference type="ARBA" id="ARBA00022737"/>
    </source>
</evidence>
<dbReference type="InterPro" id="IPR018337">
    <property type="entry name" value="Cell_wall/Cho-bd_repeat"/>
</dbReference>
<reference evidence="4 5" key="1">
    <citation type="submission" date="2011-10" db="EMBL/GenBank/DDBJ databases">
        <title>The Genome Sequence of Lachnospiraceae bacterium ACC2.</title>
        <authorList>
            <consortium name="The Broad Institute Genome Sequencing Platform"/>
            <person name="Earl A."/>
            <person name="Ward D."/>
            <person name="Feldgarden M."/>
            <person name="Gevers D."/>
            <person name="Sizova M."/>
            <person name="Hazen A."/>
            <person name="Epstein S."/>
            <person name="Young S.K."/>
            <person name="Zeng Q."/>
            <person name="Gargeya S."/>
            <person name="Fitzgerald M."/>
            <person name="Haas B."/>
            <person name="Abouelleil A."/>
            <person name="Alvarado L."/>
            <person name="Arachchi H.M."/>
            <person name="Berlin A."/>
            <person name="Brown A."/>
            <person name="Chapman S.B."/>
            <person name="Chen Z."/>
            <person name="Dunbar C."/>
            <person name="Freedman E."/>
            <person name="Gearin G."/>
            <person name="Goldberg J."/>
            <person name="Griggs A."/>
            <person name="Gujja S."/>
            <person name="Heiman D."/>
            <person name="Howarth C."/>
            <person name="Larson L."/>
            <person name="Lui A."/>
            <person name="MacDonald P.J.P."/>
            <person name="Montmayeur A."/>
            <person name="Murphy C."/>
            <person name="Neiman D."/>
            <person name="Pearson M."/>
            <person name="Priest M."/>
            <person name="Roberts A."/>
            <person name="Saif S."/>
            <person name="Shea T."/>
            <person name="Shenoy N."/>
            <person name="Sisk P."/>
            <person name="Stolte C."/>
            <person name="Sykes S."/>
            <person name="Wortman J."/>
            <person name="Nusbaum C."/>
            <person name="Birren B."/>
        </authorList>
    </citation>
    <scope>NUCLEOTIDE SEQUENCE [LARGE SCALE GENOMIC DNA]</scope>
    <source>
        <strain evidence="4 5">ACC2</strain>
    </source>
</reference>
<feature type="repeat" description="Cell wall-binding" evidence="2">
    <location>
        <begin position="279"/>
        <end position="298"/>
    </location>
</feature>
<keyword evidence="3" id="KW-0732">Signal</keyword>
<feature type="chain" id="PRO_5041347323" description="Cell wall-binding repeat protein" evidence="3">
    <location>
        <begin position="23"/>
        <end position="324"/>
    </location>
</feature>
<evidence type="ECO:0000313" key="5">
    <source>
        <dbReference type="Proteomes" id="UP000018466"/>
    </source>
</evidence>
<proteinExistence type="predicted"/>
<dbReference type="AlphaFoldDB" id="A0AA36Y4U1"/>
<keyword evidence="5" id="KW-1185">Reference proteome</keyword>
<feature type="signal peptide" evidence="3">
    <location>
        <begin position="1"/>
        <end position="22"/>
    </location>
</feature>